<keyword evidence="6" id="KW-0445">Lipid transport</keyword>
<keyword evidence="8 10" id="KW-0472">Membrane</keyword>
<keyword evidence="7" id="KW-0446">Lipid-binding</keyword>
<dbReference type="AlphaFoldDB" id="A0A9P0QCC5"/>
<evidence type="ECO:0000259" key="11">
    <source>
        <dbReference type="PROSITE" id="PS51847"/>
    </source>
</evidence>
<evidence type="ECO:0000256" key="1">
    <source>
        <dbReference type="ARBA" id="ARBA00004586"/>
    </source>
</evidence>
<dbReference type="CDD" id="cd21675">
    <property type="entry name" value="SMP_TEX2"/>
    <property type="match status" value="1"/>
</dbReference>
<keyword evidence="3 10" id="KW-0812">Transmembrane</keyword>
<keyword evidence="4" id="KW-0256">Endoplasmic reticulum</keyword>
<accession>A0A9P0QCC5</accession>
<comment type="caution">
    <text evidence="12">The sequence shown here is derived from an EMBL/GenBank/DDBJ whole genome shotgun (WGS) entry which is preliminary data.</text>
</comment>
<proteinExistence type="predicted"/>
<dbReference type="GO" id="GO:0006869">
    <property type="term" value="P:lipid transport"/>
    <property type="evidence" value="ECO:0007669"/>
    <property type="project" value="UniProtKB-KW"/>
</dbReference>
<feature type="compositionally biased region" description="Basic and acidic residues" evidence="9">
    <location>
        <begin position="66"/>
        <end position="98"/>
    </location>
</feature>
<evidence type="ECO:0000256" key="3">
    <source>
        <dbReference type="ARBA" id="ARBA00022692"/>
    </source>
</evidence>
<feature type="compositionally biased region" description="Gly residues" evidence="9">
    <location>
        <begin position="891"/>
        <end position="904"/>
    </location>
</feature>
<feature type="compositionally biased region" description="Polar residues" evidence="9">
    <location>
        <begin position="25"/>
        <end position="46"/>
    </location>
</feature>
<dbReference type="InterPro" id="IPR031468">
    <property type="entry name" value="SMP_LBD"/>
</dbReference>
<feature type="transmembrane region" description="Helical" evidence="10">
    <location>
        <begin position="346"/>
        <end position="364"/>
    </location>
</feature>
<feature type="region of interest" description="Disordered" evidence="9">
    <location>
        <begin position="695"/>
        <end position="734"/>
    </location>
</feature>
<feature type="region of interest" description="Disordered" evidence="9">
    <location>
        <begin position="25"/>
        <end position="54"/>
    </location>
</feature>
<feature type="compositionally biased region" description="Acidic residues" evidence="9">
    <location>
        <begin position="866"/>
        <end position="876"/>
    </location>
</feature>
<comment type="subcellular location">
    <subcellularLocation>
        <location evidence="1">Endoplasmic reticulum membrane</location>
    </subcellularLocation>
</comment>
<feature type="compositionally biased region" description="Basic and acidic residues" evidence="9">
    <location>
        <begin position="700"/>
        <end position="712"/>
    </location>
</feature>
<evidence type="ECO:0000256" key="7">
    <source>
        <dbReference type="ARBA" id="ARBA00023121"/>
    </source>
</evidence>
<evidence type="ECO:0000256" key="8">
    <source>
        <dbReference type="ARBA" id="ARBA00023136"/>
    </source>
</evidence>
<dbReference type="GO" id="GO:0008289">
    <property type="term" value="F:lipid binding"/>
    <property type="evidence" value="ECO:0007669"/>
    <property type="project" value="UniProtKB-KW"/>
</dbReference>
<dbReference type="GO" id="GO:0005789">
    <property type="term" value="C:endoplasmic reticulum membrane"/>
    <property type="evidence" value="ECO:0007669"/>
    <property type="project" value="UniProtKB-SubCell"/>
</dbReference>
<evidence type="ECO:0000256" key="2">
    <source>
        <dbReference type="ARBA" id="ARBA00022448"/>
    </source>
</evidence>
<sequence>MFLLSSDDSESSPLKYFPKLVKRSTSIDVSTQQQDKQLTADSSPSSDPWRFFSDIKGKITKSVEEKITEIKSRNQEEGSPHHKGKTISELKATKDSKENSSVSDSEDLSESSISRTCGMLSTTEGVEMSSDEEDTPSIDSKEAGASTSLRQRFRFLRGSGGGVAVGGHKTTSASAAAESEGTIRVKDLSKLYNINAEKVEQVLPEEEDGEAGEGVESAVDALQEDDIERTDMDTVHVQVSSESILKAVSEKYDNIYVDQENVVTVKEVTGREIREDFLLSRDRTATTTADEKPRTLFAPTGFVDFRPLGPPVLPTTNINRNSYLYYALGVALVCVYLLMYQLSPFFSGLAFGLMISFLTFEIYMKLNPVIASIPAKQLPSTKKHIDPNTDRILEIQAVKEYQPLLKYEGWVNEYPEPYDPETYHISKTQSVFVRLQGNLLRLSHAKNKVAKRAMWNEPEIKAIFTHHRIYNLIGAEVRLLPLGLAKKRHWSKKYPICIVLSKEQLYFDNLVTKTDTEKEKCDDKDNKEKEKDKEKLLSPKEKKSFGRFRRKDYASLAQRFSKLTEDEDVDLDSDSRASTPSADASDMTDFLANVDDESNNHQKSPNLDSLNEEWSLCSPAKEEATSSELKIYLFGRTDREKEDWFRRLSTATRKEAMDDDLPPNNNKNNNRSKEEQANADLEYIKFMSFFKSASKKSPKRIQEKNKQGEDMKSAAAAAAVAASEDEKGAAEGAEATAECGTGADDHVLWLNTLIGRVLFDCIRDERFIQKVKERIQRKLSTIKLPNFIEELLIPELSLGKTSPIILKAGKPVLDERGVWIDLDVDYEGDVLLTLQTKLNLMRLKNPQPYEKSVKKVRSAIYHSDVDDSAESSSDEDASVHEIPNLPQGGETVAGGGGGGGGGAGSPPIVTPSGGSGGKKFIKMVDRLTESKFFQAATDNRYIKKAMEGVSTELRLTVEVKSVSGTIVLNIPPPPSDRVWVGFRPLPEIVLSARPIVGERNISYFMVTSWIEKKLLQEFQKILVVPNMEDFIIPVMNPKLPE</sequence>
<dbReference type="Proteomes" id="UP001152888">
    <property type="component" value="Unassembled WGS sequence"/>
</dbReference>
<evidence type="ECO:0000256" key="10">
    <source>
        <dbReference type="SAM" id="Phobius"/>
    </source>
</evidence>
<keyword evidence="2" id="KW-0813">Transport</keyword>
<dbReference type="PANTHER" id="PTHR13466:SF0">
    <property type="entry name" value="SMP-LTD DOMAIN-CONTAINING PROTEIN"/>
    <property type="match status" value="1"/>
</dbReference>
<feature type="region of interest" description="Disordered" evidence="9">
    <location>
        <begin position="864"/>
        <end position="915"/>
    </location>
</feature>
<evidence type="ECO:0000256" key="5">
    <source>
        <dbReference type="ARBA" id="ARBA00022989"/>
    </source>
</evidence>
<dbReference type="PROSITE" id="PS51847">
    <property type="entry name" value="SMP"/>
    <property type="match status" value="1"/>
</dbReference>
<gene>
    <name evidence="12" type="ORF">ACAOBT_LOCUS35798</name>
</gene>
<dbReference type="PANTHER" id="PTHR13466">
    <property type="entry name" value="TEX2 PROTEIN-RELATED"/>
    <property type="match status" value="1"/>
</dbReference>
<feature type="transmembrane region" description="Helical" evidence="10">
    <location>
        <begin position="323"/>
        <end position="339"/>
    </location>
</feature>
<dbReference type="EMBL" id="CAKOFQ010009121">
    <property type="protein sequence ID" value="CAH2017093.1"/>
    <property type="molecule type" value="Genomic_DNA"/>
</dbReference>
<feature type="region of interest" description="Disordered" evidence="9">
    <location>
        <begin position="517"/>
        <end position="536"/>
    </location>
</feature>
<evidence type="ECO:0000256" key="4">
    <source>
        <dbReference type="ARBA" id="ARBA00022824"/>
    </source>
</evidence>
<evidence type="ECO:0000256" key="6">
    <source>
        <dbReference type="ARBA" id="ARBA00023055"/>
    </source>
</evidence>
<organism evidence="12 13">
    <name type="scientific">Acanthoscelides obtectus</name>
    <name type="common">Bean weevil</name>
    <name type="synonym">Bruchus obtectus</name>
    <dbReference type="NCBI Taxonomy" id="200917"/>
    <lineage>
        <taxon>Eukaryota</taxon>
        <taxon>Metazoa</taxon>
        <taxon>Ecdysozoa</taxon>
        <taxon>Arthropoda</taxon>
        <taxon>Hexapoda</taxon>
        <taxon>Insecta</taxon>
        <taxon>Pterygota</taxon>
        <taxon>Neoptera</taxon>
        <taxon>Endopterygota</taxon>
        <taxon>Coleoptera</taxon>
        <taxon>Polyphaga</taxon>
        <taxon>Cucujiformia</taxon>
        <taxon>Chrysomeloidea</taxon>
        <taxon>Chrysomelidae</taxon>
        <taxon>Bruchinae</taxon>
        <taxon>Bruchini</taxon>
        <taxon>Acanthoscelides</taxon>
    </lineage>
</organism>
<evidence type="ECO:0000313" key="13">
    <source>
        <dbReference type="Proteomes" id="UP001152888"/>
    </source>
</evidence>
<feature type="region of interest" description="Disordered" evidence="9">
    <location>
        <begin position="654"/>
        <end position="676"/>
    </location>
</feature>
<feature type="region of interest" description="Disordered" evidence="9">
    <location>
        <begin position="66"/>
        <end position="146"/>
    </location>
</feature>
<evidence type="ECO:0000256" key="9">
    <source>
        <dbReference type="SAM" id="MobiDB-lite"/>
    </source>
</evidence>
<protein>
    <recommendedName>
        <fullName evidence="11">SMP-LTD domain-containing protein</fullName>
    </recommendedName>
</protein>
<keyword evidence="13" id="KW-1185">Reference proteome</keyword>
<dbReference type="OrthoDB" id="26740at2759"/>
<evidence type="ECO:0000313" key="12">
    <source>
        <dbReference type="EMBL" id="CAH2017093.1"/>
    </source>
</evidence>
<name>A0A9P0QCC5_ACAOB</name>
<feature type="domain" description="SMP-LTD" evidence="11">
    <location>
        <begin position="743"/>
        <end position="1033"/>
    </location>
</feature>
<reference evidence="12" key="1">
    <citation type="submission" date="2022-03" db="EMBL/GenBank/DDBJ databases">
        <authorList>
            <person name="Sayadi A."/>
        </authorList>
    </citation>
    <scope>NUCLEOTIDE SEQUENCE</scope>
</reference>
<feature type="region of interest" description="Disordered" evidence="9">
    <location>
        <begin position="567"/>
        <end position="586"/>
    </location>
</feature>
<keyword evidence="5 10" id="KW-1133">Transmembrane helix</keyword>